<dbReference type="SMART" id="SM00516">
    <property type="entry name" value="SEC14"/>
    <property type="match status" value="1"/>
</dbReference>
<dbReference type="PRINTS" id="PR00180">
    <property type="entry name" value="CRETINALDHBP"/>
</dbReference>
<keyword evidence="3" id="KW-1185">Reference proteome</keyword>
<sequence>MELEEAIEIIKTVLDEAFDYEESLKRENIDHNDVVKLREIVANAPHVPKLIYDKLLIVFLKGNKCDVNAAAKCIEKYYELKVTSPEFFWARNLELPELEFASKVHQMTTLPISPDNCYVILLRLVDTDPQNYYYDDLFKLFAMMGENAVMTYGPRDGLIFVYDFSGSSFGHLLRPSISSIIKCLDFVQNGNPIKVKAIHILNATNLVQILISMLKPFMRSELVNSIHTHLSDMDYEEFYENHLPRHCLPADYGGELQSMETLHSQNLEKIALLKKYWIYEEDHLKQKFDKFTDELCEIVQITPYDQCSRL</sequence>
<dbReference type="InterPro" id="IPR036865">
    <property type="entry name" value="CRAL-TRIO_dom_sf"/>
</dbReference>
<dbReference type="PANTHER" id="PTHR10174:SF213">
    <property type="entry name" value="CRAL-TRIO DOMAIN-CONTAINING PROTEIN"/>
    <property type="match status" value="1"/>
</dbReference>
<dbReference type="GO" id="GO:0016020">
    <property type="term" value="C:membrane"/>
    <property type="evidence" value="ECO:0007669"/>
    <property type="project" value="TreeGrafter"/>
</dbReference>
<dbReference type="SUPFAM" id="SSF52087">
    <property type="entry name" value="CRAL/TRIO domain"/>
    <property type="match status" value="1"/>
</dbReference>
<protein>
    <recommendedName>
        <fullName evidence="1">CRAL-TRIO domain-containing protein</fullName>
    </recommendedName>
</protein>
<evidence type="ECO:0000313" key="3">
    <source>
        <dbReference type="Proteomes" id="UP001153620"/>
    </source>
</evidence>
<dbReference type="InterPro" id="IPR036273">
    <property type="entry name" value="CRAL/TRIO_N_dom_sf"/>
</dbReference>
<dbReference type="Proteomes" id="UP001153620">
    <property type="component" value="Chromosome 2"/>
</dbReference>
<dbReference type="Pfam" id="PF00650">
    <property type="entry name" value="CRAL_TRIO"/>
    <property type="match status" value="1"/>
</dbReference>
<reference evidence="2" key="1">
    <citation type="submission" date="2022-01" db="EMBL/GenBank/DDBJ databases">
        <authorList>
            <person name="King R."/>
        </authorList>
    </citation>
    <scope>NUCLEOTIDE SEQUENCE</scope>
</reference>
<dbReference type="InterPro" id="IPR001251">
    <property type="entry name" value="CRAL-TRIO_dom"/>
</dbReference>
<feature type="domain" description="CRAL-TRIO" evidence="1">
    <location>
        <begin position="97"/>
        <end position="260"/>
    </location>
</feature>
<dbReference type="GO" id="GO:1902936">
    <property type="term" value="F:phosphatidylinositol bisphosphate binding"/>
    <property type="evidence" value="ECO:0007669"/>
    <property type="project" value="TreeGrafter"/>
</dbReference>
<accession>A0A9N9RV34</accession>
<evidence type="ECO:0000259" key="1">
    <source>
        <dbReference type="PROSITE" id="PS50191"/>
    </source>
</evidence>
<dbReference type="OrthoDB" id="6432525at2759"/>
<gene>
    <name evidence="2" type="ORF">CHIRRI_LOCUS5943</name>
</gene>
<dbReference type="EMBL" id="OU895878">
    <property type="protein sequence ID" value="CAG9803041.1"/>
    <property type="molecule type" value="Genomic_DNA"/>
</dbReference>
<proteinExistence type="predicted"/>
<evidence type="ECO:0000313" key="2">
    <source>
        <dbReference type="EMBL" id="CAG9803041.1"/>
    </source>
</evidence>
<dbReference type="CDD" id="cd00170">
    <property type="entry name" value="SEC14"/>
    <property type="match status" value="1"/>
</dbReference>
<dbReference type="AlphaFoldDB" id="A0A9N9RV34"/>
<dbReference type="Gene3D" id="3.40.525.10">
    <property type="entry name" value="CRAL-TRIO lipid binding domain"/>
    <property type="match status" value="1"/>
</dbReference>
<organism evidence="2 3">
    <name type="scientific">Chironomus riparius</name>
    <dbReference type="NCBI Taxonomy" id="315576"/>
    <lineage>
        <taxon>Eukaryota</taxon>
        <taxon>Metazoa</taxon>
        <taxon>Ecdysozoa</taxon>
        <taxon>Arthropoda</taxon>
        <taxon>Hexapoda</taxon>
        <taxon>Insecta</taxon>
        <taxon>Pterygota</taxon>
        <taxon>Neoptera</taxon>
        <taxon>Endopterygota</taxon>
        <taxon>Diptera</taxon>
        <taxon>Nematocera</taxon>
        <taxon>Chironomoidea</taxon>
        <taxon>Chironomidae</taxon>
        <taxon>Chironominae</taxon>
        <taxon>Chironomus</taxon>
    </lineage>
</organism>
<name>A0A9N9RV34_9DIPT</name>
<dbReference type="PANTHER" id="PTHR10174">
    <property type="entry name" value="ALPHA-TOCOPHEROL TRANSFER PROTEIN-RELATED"/>
    <property type="match status" value="1"/>
</dbReference>
<reference evidence="2" key="2">
    <citation type="submission" date="2022-10" db="EMBL/GenBank/DDBJ databases">
        <authorList>
            <consortium name="ENA_rothamsted_submissions"/>
            <consortium name="culmorum"/>
            <person name="King R."/>
        </authorList>
    </citation>
    <scope>NUCLEOTIDE SEQUENCE</scope>
</reference>
<dbReference type="SUPFAM" id="SSF46938">
    <property type="entry name" value="CRAL/TRIO N-terminal domain"/>
    <property type="match status" value="1"/>
</dbReference>
<dbReference type="PROSITE" id="PS50191">
    <property type="entry name" value="CRAL_TRIO"/>
    <property type="match status" value="1"/>
</dbReference>